<name>A0A1C4U5F6_9ACTN</name>
<sequence>MEIPRRDSIIPHINDTHIRNTIGKIRARLQYPIGNGSFRVSQLLHRHHSPALRKVKAMTSNNRQRIRSTASDISRDLSAQFQHLHPPTLGRIRILFEIREPTGYSASQNSSLELDRSPSTLHQADLRSPQTQQALVKGSNDAALFGKWRK</sequence>
<dbReference type="AlphaFoldDB" id="A0A1C4U5F6"/>
<evidence type="ECO:0000313" key="2">
    <source>
        <dbReference type="Proteomes" id="UP000198797"/>
    </source>
</evidence>
<dbReference type="STRING" id="121616.GA0070216_101265"/>
<reference evidence="2" key="1">
    <citation type="submission" date="2016-06" db="EMBL/GenBank/DDBJ databases">
        <authorList>
            <person name="Varghese N."/>
            <person name="Submissions Spin"/>
        </authorList>
    </citation>
    <scope>NUCLEOTIDE SEQUENCE [LARGE SCALE GENOMIC DNA]</scope>
    <source>
        <strain evidence="2">DSM 44100</strain>
    </source>
</reference>
<organism evidence="1 2">
    <name type="scientific">Micromonospora matsumotoense</name>
    <dbReference type="NCBI Taxonomy" id="121616"/>
    <lineage>
        <taxon>Bacteria</taxon>
        <taxon>Bacillati</taxon>
        <taxon>Actinomycetota</taxon>
        <taxon>Actinomycetes</taxon>
        <taxon>Micromonosporales</taxon>
        <taxon>Micromonosporaceae</taxon>
        <taxon>Micromonospora</taxon>
    </lineage>
</organism>
<proteinExistence type="predicted"/>
<protein>
    <submittedName>
        <fullName evidence="1">Uncharacterized protein</fullName>
    </submittedName>
</protein>
<dbReference type="EMBL" id="FMCU01000001">
    <property type="protein sequence ID" value="SCE66886.1"/>
    <property type="molecule type" value="Genomic_DNA"/>
</dbReference>
<evidence type="ECO:0000313" key="1">
    <source>
        <dbReference type="EMBL" id="SCE66886.1"/>
    </source>
</evidence>
<accession>A0A1C4U5F6</accession>
<dbReference type="Proteomes" id="UP000198797">
    <property type="component" value="Unassembled WGS sequence"/>
</dbReference>
<keyword evidence="2" id="KW-1185">Reference proteome</keyword>
<gene>
    <name evidence="1" type="ORF">GA0070216_101265</name>
</gene>